<name>A0A0E9PTD3_ANGAN</name>
<sequence length="61" mass="6414">MRPSGCRVARLCSHSQGQGPGPIPACAGIGWTPQALEMLPLCGVHAPFSLLYCHPTIFPSP</sequence>
<protein>
    <submittedName>
        <fullName evidence="1">Uncharacterized protein</fullName>
    </submittedName>
</protein>
<evidence type="ECO:0000313" key="1">
    <source>
        <dbReference type="EMBL" id="JAH07886.1"/>
    </source>
</evidence>
<reference evidence="1" key="1">
    <citation type="submission" date="2014-11" db="EMBL/GenBank/DDBJ databases">
        <authorList>
            <person name="Amaro Gonzalez C."/>
        </authorList>
    </citation>
    <scope>NUCLEOTIDE SEQUENCE</scope>
</reference>
<dbReference type="EMBL" id="GBXM01100691">
    <property type="protein sequence ID" value="JAH07886.1"/>
    <property type="molecule type" value="Transcribed_RNA"/>
</dbReference>
<accession>A0A0E9PTD3</accession>
<reference evidence="1" key="2">
    <citation type="journal article" date="2015" name="Fish Shellfish Immunol.">
        <title>Early steps in the European eel (Anguilla anguilla)-Vibrio vulnificus interaction in the gills: Role of the RtxA13 toxin.</title>
        <authorList>
            <person name="Callol A."/>
            <person name="Pajuelo D."/>
            <person name="Ebbesson L."/>
            <person name="Teles M."/>
            <person name="MacKenzie S."/>
            <person name="Amaro C."/>
        </authorList>
    </citation>
    <scope>NUCLEOTIDE SEQUENCE</scope>
</reference>
<organism evidence="1">
    <name type="scientific">Anguilla anguilla</name>
    <name type="common">European freshwater eel</name>
    <name type="synonym">Muraena anguilla</name>
    <dbReference type="NCBI Taxonomy" id="7936"/>
    <lineage>
        <taxon>Eukaryota</taxon>
        <taxon>Metazoa</taxon>
        <taxon>Chordata</taxon>
        <taxon>Craniata</taxon>
        <taxon>Vertebrata</taxon>
        <taxon>Euteleostomi</taxon>
        <taxon>Actinopterygii</taxon>
        <taxon>Neopterygii</taxon>
        <taxon>Teleostei</taxon>
        <taxon>Anguilliformes</taxon>
        <taxon>Anguillidae</taxon>
        <taxon>Anguilla</taxon>
    </lineage>
</organism>
<dbReference type="AlphaFoldDB" id="A0A0E9PTD3"/>
<proteinExistence type="predicted"/>